<dbReference type="OrthoDB" id="5572566at2"/>
<dbReference type="Pfam" id="PF22011">
    <property type="entry name" value="DUF6931"/>
    <property type="match status" value="1"/>
</dbReference>
<organism evidence="1 2">
    <name type="scientific">Falsihalocynthiibacter arcticus</name>
    <dbReference type="NCBI Taxonomy" id="1579316"/>
    <lineage>
        <taxon>Bacteria</taxon>
        <taxon>Pseudomonadati</taxon>
        <taxon>Pseudomonadota</taxon>
        <taxon>Alphaproteobacteria</taxon>
        <taxon>Rhodobacterales</taxon>
        <taxon>Roseobacteraceae</taxon>
        <taxon>Falsihalocynthiibacter</taxon>
    </lineage>
</organism>
<dbReference type="EMBL" id="CP014327">
    <property type="protein sequence ID" value="AML50711.1"/>
    <property type="molecule type" value="Genomic_DNA"/>
</dbReference>
<keyword evidence="2" id="KW-1185">Reference proteome</keyword>
<dbReference type="STRING" id="1579316.RC74_04910"/>
<proteinExistence type="predicted"/>
<dbReference type="RefSeq" id="WP_039002369.1">
    <property type="nucleotide sequence ID" value="NZ_CP014327.1"/>
</dbReference>
<gene>
    <name evidence="1" type="ORF">RC74_04910</name>
</gene>
<name>A0A126UXA5_9RHOB</name>
<reference evidence="1 2" key="1">
    <citation type="submission" date="2016-02" db="EMBL/GenBank/DDBJ databases">
        <title>Complete genome sequence of Halocynthiibacter arcticus PAMC 20958t from arctic marine sediment.</title>
        <authorList>
            <person name="Lee Y.M."/>
            <person name="Baek K."/>
            <person name="Lee H.K."/>
            <person name="Shin S.C."/>
        </authorList>
    </citation>
    <scope>NUCLEOTIDE SEQUENCE [LARGE SCALE GENOMIC DNA]</scope>
    <source>
        <strain evidence="1">PAMC 20958</strain>
    </source>
</reference>
<dbReference type="KEGG" id="hat:RC74_04910"/>
<sequence>MTTDYTDLKKVPNQPAVRLLAMANAKLGTKVKAPANASVSTVLQELDGAEAYIDILRLMSVALPPRERCWWACLAARDVAGPDVESLPAPLLAAEKWVRSPSDETREAARVAVELADMDDDTVHCAIAVVFSADTLGPGNLAQYPAPAGASQSSAFGMNIIAMGMGEDIAVTAKLLINRALNIARGGNGNVTLNKQKDTQEMPS</sequence>
<evidence type="ECO:0000313" key="1">
    <source>
        <dbReference type="EMBL" id="AML50711.1"/>
    </source>
</evidence>
<evidence type="ECO:0000313" key="2">
    <source>
        <dbReference type="Proteomes" id="UP000070371"/>
    </source>
</evidence>
<accession>A0A126UXA5</accession>
<dbReference type="InterPro" id="IPR053855">
    <property type="entry name" value="DUF6931"/>
</dbReference>
<dbReference type="AlphaFoldDB" id="A0A126UXA5"/>
<dbReference type="Proteomes" id="UP000070371">
    <property type="component" value="Chromosome"/>
</dbReference>
<protein>
    <submittedName>
        <fullName evidence="1">Uncharacterized protein</fullName>
    </submittedName>
</protein>